<protein>
    <submittedName>
        <fullName evidence="2">Uncharacterized protein</fullName>
    </submittedName>
</protein>
<dbReference type="AlphaFoldDB" id="A0A6J4RR89"/>
<dbReference type="EMBL" id="CADCVS010000124">
    <property type="protein sequence ID" value="CAA9480183.1"/>
    <property type="molecule type" value="Genomic_DNA"/>
</dbReference>
<name>A0A6J4RR89_9ACTN</name>
<feature type="region of interest" description="Disordered" evidence="1">
    <location>
        <begin position="1"/>
        <end position="50"/>
    </location>
</feature>
<accession>A0A6J4RR89</accession>
<sequence>MLSCVTVRHARDDQPDPREPGPEVHRDQVRRLPEPRPTPGGCVGGISAFA</sequence>
<gene>
    <name evidence="2" type="ORF">AVDCRST_MAG30-746</name>
</gene>
<evidence type="ECO:0000313" key="2">
    <source>
        <dbReference type="EMBL" id="CAA9480183.1"/>
    </source>
</evidence>
<proteinExistence type="predicted"/>
<reference evidence="2" key="1">
    <citation type="submission" date="2020-02" db="EMBL/GenBank/DDBJ databases">
        <authorList>
            <person name="Meier V. D."/>
        </authorList>
    </citation>
    <scope>NUCLEOTIDE SEQUENCE</scope>
    <source>
        <strain evidence="2">AVDCRST_MAG30</strain>
    </source>
</reference>
<organism evidence="2">
    <name type="scientific">uncultured Solirubrobacteraceae bacterium</name>
    <dbReference type="NCBI Taxonomy" id="1162706"/>
    <lineage>
        <taxon>Bacteria</taxon>
        <taxon>Bacillati</taxon>
        <taxon>Actinomycetota</taxon>
        <taxon>Thermoleophilia</taxon>
        <taxon>Solirubrobacterales</taxon>
        <taxon>Solirubrobacteraceae</taxon>
        <taxon>environmental samples</taxon>
    </lineage>
</organism>
<evidence type="ECO:0000256" key="1">
    <source>
        <dbReference type="SAM" id="MobiDB-lite"/>
    </source>
</evidence>
<feature type="compositionally biased region" description="Basic and acidic residues" evidence="1">
    <location>
        <begin position="9"/>
        <end position="34"/>
    </location>
</feature>